<dbReference type="EMBL" id="LLXI01001317">
    <property type="protein sequence ID" value="PKY53048.1"/>
    <property type="molecule type" value="Genomic_DNA"/>
</dbReference>
<comment type="caution">
    <text evidence="1">The sequence shown here is derived from an EMBL/GenBank/DDBJ whole genome shotgun (WGS) entry which is preliminary data.</text>
</comment>
<gene>
    <name evidence="1" type="ORF">RhiirA4_471057</name>
</gene>
<evidence type="ECO:0000313" key="1">
    <source>
        <dbReference type="EMBL" id="PKY53048.1"/>
    </source>
</evidence>
<dbReference type="VEuPathDB" id="FungiDB:FUN_013605"/>
<dbReference type="Proteomes" id="UP000234323">
    <property type="component" value="Unassembled WGS sequence"/>
</dbReference>
<name>A0A2I1H2F1_9GLOM</name>
<protein>
    <submittedName>
        <fullName evidence="1">Uncharacterized protein</fullName>
    </submittedName>
</protein>
<evidence type="ECO:0000313" key="2">
    <source>
        <dbReference type="Proteomes" id="UP000234323"/>
    </source>
</evidence>
<keyword evidence="2" id="KW-1185">Reference proteome</keyword>
<proteinExistence type="predicted"/>
<organism evidence="1 2">
    <name type="scientific">Rhizophagus irregularis</name>
    <dbReference type="NCBI Taxonomy" id="588596"/>
    <lineage>
        <taxon>Eukaryota</taxon>
        <taxon>Fungi</taxon>
        <taxon>Fungi incertae sedis</taxon>
        <taxon>Mucoromycota</taxon>
        <taxon>Glomeromycotina</taxon>
        <taxon>Glomeromycetes</taxon>
        <taxon>Glomerales</taxon>
        <taxon>Glomeraceae</taxon>
        <taxon>Rhizophagus</taxon>
    </lineage>
</organism>
<reference evidence="1 2" key="1">
    <citation type="submission" date="2015-10" db="EMBL/GenBank/DDBJ databases">
        <title>Genome analyses suggest a sexual origin of heterokaryosis in a supposedly ancient asexual fungus.</title>
        <authorList>
            <person name="Ropars J."/>
            <person name="Sedzielewska K."/>
            <person name="Noel J."/>
            <person name="Charron P."/>
            <person name="Farinelli L."/>
            <person name="Marton T."/>
            <person name="Kruger M."/>
            <person name="Pelin A."/>
            <person name="Brachmann A."/>
            <person name="Corradi N."/>
        </authorList>
    </citation>
    <scope>NUCLEOTIDE SEQUENCE [LARGE SCALE GENOMIC DNA]</scope>
    <source>
        <strain evidence="1 2">A4</strain>
    </source>
</reference>
<dbReference type="VEuPathDB" id="FungiDB:RhiirA1_464807"/>
<sequence length="306" mass="36298">MNTKGKIPIWFKDIEKEVLEDQSGSVRKIKKEYIGQVEKSKIHVNYFDENERQEKNSIITWNDVNNFPIFSEDKKRSQSKNHKRIRIHLVIEGEEIDINNSPFLKKCEGCSKNISKKKGTNECLIYLEGEFSRKIERRKEENLIKPYGTLNNIIKKNTWLRNYTQEDRRDIIYNERIEIIDNLIKTEEEFITLIKNSIFENSDNTYGEKRRFYLAIDIVKTKSIVNDKGLAKYECTNENEFKIILRSIIIGLLIFCNNSEIILGVNENIKKLLFEFINNLSNRRRILPRIIIYRSIFGKEWDSNSG</sequence>
<accession>A0A2I1H2F1</accession>
<dbReference type="AlphaFoldDB" id="A0A2I1H2F1"/>